<evidence type="ECO:0000256" key="1">
    <source>
        <dbReference type="SAM" id="MobiDB-lite"/>
    </source>
</evidence>
<dbReference type="EMBL" id="JAJSOW010000002">
    <property type="protein sequence ID" value="KAI9197549.1"/>
    <property type="molecule type" value="Genomic_DNA"/>
</dbReference>
<protein>
    <recommendedName>
        <fullName evidence="2">Transposase MuDR plant domain-containing protein</fullName>
    </recommendedName>
</protein>
<sequence length="142" mass="16370">MGDETKIVPDSHYSNSECDSDDEQLSNAASFHRDPDDMANLVSDEGSPSRLAFTKRGRPFKLGGNGNMHLEVVQLFNHLYHFRQVLRDYAVQEGFQLKRLKNEKEKHTSECAYEGCTWRIHASPIEDQTTFQIKIMHDRHSC</sequence>
<evidence type="ECO:0000259" key="2">
    <source>
        <dbReference type="Pfam" id="PF03108"/>
    </source>
</evidence>
<accession>A0AAD5JNS1</accession>
<dbReference type="Pfam" id="PF03108">
    <property type="entry name" value="DBD_Tnp_Mut"/>
    <property type="match status" value="1"/>
</dbReference>
<keyword evidence="4" id="KW-1185">Reference proteome</keyword>
<dbReference type="AlphaFoldDB" id="A0AAD5JNS1"/>
<proteinExistence type="predicted"/>
<evidence type="ECO:0000313" key="3">
    <source>
        <dbReference type="EMBL" id="KAI9197549.1"/>
    </source>
</evidence>
<dbReference type="InterPro" id="IPR004332">
    <property type="entry name" value="Transposase_MuDR"/>
</dbReference>
<gene>
    <name evidence="3" type="ORF">LWI28_000494</name>
</gene>
<dbReference type="Proteomes" id="UP001064489">
    <property type="component" value="Chromosome 13"/>
</dbReference>
<organism evidence="3 4">
    <name type="scientific">Acer negundo</name>
    <name type="common">Box elder</name>
    <dbReference type="NCBI Taxonomy" id="4023"/>
    <lineage>
        <taxon>Eukaryota</taxon>
        <taxon>Viridiplantae</taxon>
        <taxon>Streptophyta</taxon>
        <taxon>Embryophyta</taxon>
        <taxon>Tracheophyta</taxon>
        <taxon>Spermatophyta</taxon>
        <taxon>Magnoliopsida</taxon>
        <taxon>eudicotyledons</taxon>
        <taxon>Gunneridae</taxon>
        <taxon>Pentapetalae</taxon>
        <taxon>rosids</taxon>
        <taxon>malvids</taxon>
        <taxon>Sapindales</taxon>
        <taxon>Sapindaceae</taxon>
        <taxon>Hippocastanoideae</taxon>
        <taxon>Acereae</taxon>
        <taxon>Acer</taxon>
    </lineage>
</organism>
<feature type="domain" description="Transposase MuDR plant" evidence="2">
    <location>
        <begin position="69"/>
        <end position="133"/>
    </location>
</feature>
<comment type="caution">
    <text evidence="3">The sequence shown here is derived from an EMBL/GenBank/DDBJ whole genome shotgun (WGS) entry which is preliminary data.</text>
</comment>
<reference evidence="3 4" key="1">
    <citation type="journal article" date="2022" name="Plant J.">
        <title>Strategies of tolerance reflected in two North American maple genomes.</title>
        <authorList>
            <person name="McEvoy S.L."/>
            <person name="Sezen U.U."/>
            <person name="Trouern-Trend A."/>
            <person name="McMahon S.M."/>
            <person name="Schaberg P.G."/>
            <person name="Yang J."/>
            <person name="Wegrzyn J.L."/>
            <person name="Swenson N.G."/>
        </authorList>
    </citation>
    <scope>NUCLEOTIDE SEQUENCE [LARGE SCALE GENOMIC DNA]</scope>
    <source>
        <strain evidence="3">91603</strain>
    </source>
</reference>
<feature type="region of interest" description="Disordered" evidence="1">
    <location>
        <begin position="1"/>
        <end position="50"/>
    </location>
</feature>
<name>A0AAD5JNS1_ACENE</name>
<evidence type="ECO:0000313" key="4">
    <source>
        <dbReference type="Proteomes" id="UP001064489"/>
    </source>
</evidence>